<accession>A0A0X8JS93</accession>
<dbReference type="Proteomes" id="UP000063964">
    <property type="component" value="Chromosome"/>
</dbReference>
<dbReference type="STRING" id="888061.AXF15_00030"/>
<dbReference type="Pfam" id="PF13211">
    <property type="entry name" value="DUF4019"/>
    <property type="match status" value="1"/>
</dbReference>
<evidence type="ECO:0000313" key="1">
    <source>
        <dbReference type="EMBL" id="AMD93945.1"/>
    </source>
</evidence>
<name>A0A0X8JS93_9BACT</name>
<evidence type="ECO:0008006" key="3">
    <source>
        <dbReference type="Google" id="ProtNLM"/>
    </source>
</evidence>
<sequence length="126" mass="14613">MFLFSFAHSEQKTNDMQIFTANEWLFLIDNGEYGKSWERTSAYFKEAVTEQSWILTLNGFRKPLGKVIQRRMDKMEQVDSLPGAPDGKYTVVTFSTTFEKKEAAIETLTFVLDKDKTWKAAGYFVK</sequence>
<dbReference type="AlphaFoldDB" id="A0A0X8JS93"/>
<dbReference type="KEGG" id="doa:AXF15_00030"/>
<gene>
    <name evidence="1" type="ORF">AXF15_00030</name>
</gene>
<reference evidence="2" key="1">
    <citation type="submission" date="2016-02" db="EMBL/GenBank/DDBJ databases">
        <authorList>
            <person name="Holder M.E."/>
            <person name="Ajami N.J."/>
            <person name="Petrosino J.F."/>
        </authorList>
    </citation>
    <scope>NUCLEOTIDE SEQUENCE [LARGE SCALE GENOMIC DNA]</scope>
    <source>
        <strain evidence="2">DSM 12838</strain>
    </source>
</reference>
<organism evidence="1 2">
    <name type="scientific">Desulfomicrobium orale DSM 12838</name>
    <dbReference type="NCBI Taxonomy" id="888061"/>
    <lineage>
        <taxon>Bacteria</taxon>
        <taxon>Pseudomonadati</taxon>
        <taxon>Thermodesulfobacteriota</taxon>
        <taxon>Desulfovibrionia</taxon>
        <taxon>Desulfovibrionales</taxon>
        <taxon>Desulfomicrobiaceae</taxon>
        <taxon>Desulfomicrobium</taxon>
    </lineage>
</organism>
<keyword evidence="2" id="KW-1185">Reference proteome</keyword>
<protein>
    <recommendedName>
        <fullName evidence="3">DUF4019 domain-containing protein</fullName>
    </recommendedName>
</protein>
<proteinExistence type="predicted"/>
<dbReference type="InterPro" id="IPR025091">
    <property type="entry name" value="DUF4019"/>
</dbReference>
<evidence type="ECO:0000313" key="2">
    <source>
        <dbReference type="Proteomes" id="UP000063964"/>
    </source>
</evidence>
<dbReference type="EMBL" id="CP014230">
    <property type="protein sequence ID" value="AMD93945.1"/>
    <property type="molecule type" value="Genomic_DNA"/>
</dbReference>